<dbReference type="InterPro" id="IPR051324">
    <property type="entry name" value="Stress/Tellurium_Resist"/>
</dbReference>
<feature type="domain" description="TerD" evidence="2">
    <location>
        <begin position="4"/>
        <end position="157"/>
    </location>
</feature>
<dbReference type="PANTHER" id="PTHR32097:SF3">
    <property type="entry name" value="TELLURITE RESISTANCE PROTEIN"/>
    <property type="match status" value="1"/>
</dbReference>
<dbReference type="Pfam" id="PF02342">
    <property type="entry name" value="TerD"/>
    <property type="match status" value="1"/>
</dbReference>
<sequence>MRTLQAGERAALSDLGAGDTTEVTIEAGLSGTDVTAFGLQEGRLTDDRYMVFYNQPSSPEGAMQLLEQGPRTRFSVNLLALPPQITEVVFAATHSEQPFAGTLLRVNLGQATFDASSALAAEKAVMLLRLYRHAGQWRAAAIGQGFDGGLAALVQHFGGEVAAETAPSAPPAEAAPCTAAASSPQQGGPPQAKSRGRATQARH</sequence>
<dbReference type="Gene3D" id="2.60.60.30">
    <property type="entry name" value="sav2460 like domains"/>
    <property type="match status" value="1"/>
</dbReference>
<feature type="compositionally biased region" description="Low complexity" evidence="1">
    <location>
        <begin position="164"/>
        <end position="184"/>
    </location>
</feature>
<comment type="caution">
    <text evidence="3">The sequence shown here is derived from an EMBL/GenBank/DDBJ whole genome shotgun (WGS) entry which is preliminary data.</text>
</comment>
<keyword evidence="4" id="KW-1185">Reference proteome</keyword>
<dbReference type="RefSeq" id="WP_380083900.1">
    <property type="nucleotide sequence ID" value="NZ_JBHSWD010000002.1"/>
</dbReference>
<reference evidence="4" key="1">
    <citation type="journal article" date="2019" name="Int. J. Syst. Evol. Microbiol.">
        <title>The Global Catalogue of Microorganisms (GCM) 10K type strain sequencing project: providing services to taxonomists for standard genome sequencing and annotation.</title>
        <authorList>
            <consortium name="The Broad Institute Genomics Platform"/>
            <consortium name="The Broad Institute Genome Sequencing Center for Infectious Disease"/>
            <person name="Wu L."/>
            <person name="Ma J."/>
        </authorList>
    </citation>
    <scope>NUCLEOTIDE SEQUENCE [LARGE SCALE GENOMIC DNA]</scope>
    <source>
        <strain evidence="4">CGMCC 1.15772</strain>
    </source>
</reference>
<dbReference type="EMBL" id="JBHSWD010000002">
    <property type="protein sequence ID" value="MFC6592778.1"/>
    <property type="molecule type" value="Genomic_DNA"/>
</dbReference>
<evidence type="ECO:0000313" key="4">
    <source>
        <dbReference type="Proteomes" id="UP001596297"/>
    </source>
</evidence>
<organism evidence="3 4">
    <name type="scientific">Deinococcus lacus</name>
    <dbReference type="NCBI Taxonomy" id="392561"/>
    <lineage>
        <taxon>Bacteria</taxon>
        <taxon>Thermotogati</taxon>
        <taxon>Deinococcota</taxon>
        <taxon>Deinococci</taxon>
        <taxon>Deinococcales</taxon>
        <taxon>Deinococcaceae</taxon>
        <taxon>Deinococcus</taxon>
    </lineage>
</organism>
<accession>A0ABW1YH59</accession>
<feature type="compositionally biased region" description="Basic residues" evidence="1">
    <location>
        <begin position="194"/>
        <end position="203"/>
    </location>
</feature>
<feature type="region of interest" description="Disordered" evidence="1">
    <location>
        <begin position="164"/>
        <end position="203"/>
    </location>
</feature>
<evidence type="ECO:0000256" key="1">
    <source>
        <dbReference type="SAM" id="MobiDB-lite"/>
    </source>
</evidence>
<dbReference type="CDD" id="cd06974">
    <property type="entry name" value="TerD_like"/>
    <property type="match status" value="1"/>
</dbReference>
<evidence type="ECO:0000313" key="3">
    <source>
        <dbReference type="EMBL" id="MFC6592778.1"/>
    </source>
</evidence>
<dbReference type="Proteomes" id="UP001596297">
    <property type="component" value="Unassembled WGS sequence"/>
</dbReference>
<proteinExistence type="predicted"/>
<dbReference type="PANTHER" id="PTHR32097">
    <property type="entry name" value="CAMP-BINDING PROTEIN 1-RELATED"/>
    <property type="match status" value="1"/>
</dbReference>
<dbReference type="InterPro" id="IPR003325">
    <property type="entry name" value="TerD"/>
</dbReference>
<name>A0ABW1YH59_9DEIO</name>
<protein>
    <submittedName>
        <fullName evidence="3">TerD family protein</fullName>
    </submittedName>
</protein>
<gene>
    <name evidence="3" type="ORF">ACFP81_12740</name>
</gene>
<evidence type="ECO:0000259" key="2">
    <source>
        <dbReference type="Pfam" id="PF02342"/>
    </source>
</evidence>